<dbReference type="AlphaFoldDB" id="A0A6J7JQR7"/>
<dbReference type="GO" id="GO:0016628">
    <property type="term" value="F:oxidoreductase activity, acting on the CH-CH group of donors, NAD or NADP as acceptor"/>
    <property type="evidence" value="ECO:0007669"/>
    <property type="project" value="InterPro"/>
</dbReference>
<dbReference type="InterPro" id="IPR008927">
    <property type="entry name" value="6-PGluconate_DH-like_C_sf"/>
</dbReference>
<dbReference type="Pfam" id="PF03721">
    <property type="entry name" value="UDPG_MGDP_dh_N"/>
    <property type="match status" value="1"/>
</dbReference>
<accession>A0A6J7JQR7</accession>
<dbReference type="InterPro" id="IPR001732">
    <property type="entry name" value="UDP-Glc/GDP-Man_DH_N"/>
</dbReference>
<dbReference type="InterPro" id="IPR036220">
    <property type="entry name" value="UDP-Glc/GDP-Man_DH_C_sf"/>
</dbReference>
<dbReference type="SUPFAM" id="SSF51735">
    <property type="entry name" value="NAD(P)-binding Rossmann-fold domains"/>
    <property type="match status" value="1"/>
</dbReference>
<dbReference type="GO" id="GO:0016616">
    <property type="term" value="F:oxidoreductase activity, acting on the CH-OH group of donors, NAD or NADP as acceptor"/>
    <property type="evidence" value="ECO:0007669"/>
    <property type="project" value="InterPro"/>
</dbReference>
<keyword evidence="1" id="KW-0560">Oxidoreductase</keyword>
<sequence length="420" mass="46043">MVNTVIMGQGYVGLPLAQGLANTGKQKLVLGFDVFERVVNNLNAGISHIDDISDAELATMIGQGYRATSDAKDIAHANTAVICVPTPLYETGEPDLSYVVAATQLIADNMSPGTLVILESTTYPGTTEELVRPMLEKGGRVLDKDFYLAFSPERIDPGNKNFKITNTPKIVGGSSEESTKRALAFYEQFIETVVSAVGTREAETAKLLENTYRHINIALINEMAMLCNELGIDVWEVVRLASSKPYGFQAFYPGPGVGGHCIPVDPNYLSYEVRRRLGRPFRFIEMATDVNTGMPAYVVGRVQNILNDHSKSLRGANVLLLGMTYKPDIADMRESPSAEVAKQLVEKGAITKFYDPHVEVFKHHGLVIDGEKNLDAALKAADVVILLQNHKAYDLDDIVKKSKVIFDTRGVLRAPNVVRL</sequence>
<dbReference type="InterPro" id="IPR014027">
    <property type="entry name" value="UDP-Glc/GDP-Man_DH_C"/>
</dbReference>
<feature type="domain" description="UDP-glucose/GDP-mannose dehydrogenase C-terminal" evidence="3">
    <location>
        <begin position="319"/>
        <end position="414"/>
    </location>
</feature>
<gene>
    <name evidence="4" type="ORF">UFOPK3837_00081</name>
</gene>
<proteinExistence type="predicted"/>
<dbReference type="GO" id="GO:0051287">
    <property type="term" value="F:NAD binding"/>
    <property type="evidence" value="ECO:0007669"/>
    <property type="project" value="InterPro"/>
</dbReference>
<evidence type="ECO:0000256" key="1">
    <source>
        <dbReference type="ARBA" id="ARBA00023002"/>
    </source>
</evidence>
<dbReference type="PIRSF" id="PIRSF000124">
    <property type="entry name" value="UDPglc_GDPman_dh"/>
    <property type="match status" value="1"/>
</dbReference>
<keyword evidence="2" id="KW-0520">NAD</keyword>
<dbReference type="EMBL" id="CAFBNO010000001">
    <property type="protein sequence ID" value="CAB4945313.1"/>
    <property type="molecule type" value="Genomic_DNA"/>
</dbReference>
<dbReference type="Gene3D" id="3.40.50.720">
    <property type="entry name" value="NAD(P)-binding Rossmann-like Domain"/>
    <property type="match status" value="2"/>
</dbReference>
<dbReference type="PIRSF" id="PIRSF500136">
    <property type="entry name" value="UDP_ManNAc_DH"/>
    <property type="match status" value="1"/>
</dbReference>
<name>A0A6J7JQR7_9ZZZZ</name>
<protein>
    <submittedName>
        <fullName evidence="4">Unannotated protein</fullName>
    </submittedName>
</protein>
<reference evidence="4" key="1">
    <citation type="submission" date="2020-05" db="EMBL/GenBank/DDBJ databases">
        <authorList>
            <person name="Chiriac C."/>
            <person name="Salcher M."/>
            <person name="Ghai R."/>
            <person name="Kavagutti S V."/>
        </authorList>
    </citation>
    <scope>NUCLEOTIDE SEQUENCE</scope>
</reference>
<dbReference type="SUPFAM" id="SSF48179">
    <property type="entry name" value="6-phosphogluconate dehydrogenase C-terminal domain-like"/>
    <property type="match status" value="1"/>
</dbReference>
<evidence type="ECO:0000256" key="2">
    <source>
        <dbReference type="ARBA" id="ARBA00023027"/>
    </source>
</evidence>
<dbReference type="NCBIfam" id="TIGR03026">
    <property type="entry name" value="NDP-sugDHase"/>
    <property type="match status" value="1"/>
</dbReference>
<dbReference type="SMART" id="SM00984">
    <property type="entry name" value="UDPG_MGDP_dh_C"/>
    <property type="match status" value="1"/>
</dbReference>
<dbReference type="InterPro" id="IPR017476">
    <property type="entry name" value="UDP-Glc/GDP-Man"/>
</dbReference>
<dbReference type="InterPro" id="IPR028359">
    <property type="entry name" value="UDP_ManNAc/GlcNAc_DH"/>
</dbReference>
<dbReference type="InterPro" id="IPR036291">
    <property type="entry name" value="NAD(P)-bd_dom_sf"/>
</dbReference>
<dbReference type="InterPro" id="IPR014026">
    <property type="entry name" value="UDP-Glc/GDP-Man_DH_dimer"/>
</dbReference>
<dbReference type="PANTHER" id="PTHR43491">
    <property type="entry name" value="UDP-N-ACETYL-D-MANNOSAMINE DEHYDROGENASE"/>
    <property type="match status" value="1"/>
</dbReference>
<dbReference type="Pfam" id="PF00984">
    <property type="entry name" value="UDPG_MGDP_dh"/>
    <property type="match status" value="1"/>
</dbReference>
<organism evidence="4">
    <name type="scientific">freshwater metagenome</name>
    <dbReference type="NCBI Taxonomy" id="449393"/>
    <lineage>
        <taxon>unclassified sequences</taxon>
        <taxon>metagenomes</taxon>
        <taxon>ecological metagenomes</taxon>
    </lineage>
</organism>
<dbReference type="Pfam" id="PF03720">
    <property type="entry name" value="UDPG_MGDP_dh_C"/>
    <property type="match status" value="1"/>
</dbReference>
<dbReference type="SUPFAM" id="SSF52413">
    <property type="entry name" value="UDP-glucose/GDP-mannose dehydrogenase C-terminal domain"/>
    <property type="match status" value="1"/>
</dbReference>
<dbReference type="PANTHER" id="PTHR43491:SF1">
    <property type="entry name" value="UDP-N-ACETYL-D-MANNOSAMINE DEHYDROGENASE"/>
    <property type="match status" value="1"/>
</dbReference>
<dbReference type="GO" id="GO:0000271">
    <property type="term" value="P:polysaccharide biosynthetic process"/>
    <property type="evidence" value="ECO:0007669"/>
    <property type="project" value="InterPro"/>
</dbReference>
<evidence type="ECO:0000313" key="4">
    <source>
        <dbReference type="EMBL" id="CAB4945313.1"/>
    </source>
</evidence>
<evidence type="ECO:0000259" key="3">
    <source>
        <dbReference type="SMART" id="SM00984"/>
    </source>
</evidence>